<dbReference type="InterPro" id="IPR004166">
    <property type="entry name" value="a-kinase_dom"/>
</dbReference>
<evidence type="ECO:0000313" key="8">
    <source>
        <dbReference type="EMBL" id="LAC21565.1"/>
    </source>
</evidence>
<dbReference type="GO" id="GO:0005524">
    <property type="term" value="F:ATP binding"/>
    <property type="evidence" value="ECO:0007669"/>
    <property type="project" value="UniProtKB-KW"/>
</dbReference>
<dbReference type="CDD" id="cd16968">
    <property type="entry name" value="Alpha_kinase_MHCK_like"/>
    <property type="match status" value="1"/>
</dbReference>
<dbReference type="GO" id="GO:0031037">
    <property type="term" value="P:myosin II filament disassembly"/>
    <property type="evidence" value="ECO:0007669"/>
    <property type="project" value="TreeGrafter"/>
</dbReference>
<evidence type="ECO:0000259" key="7">
    <source>
        <dbReference type="PROSITE" id="PS51158"/>
    </source>
</evidence>
<feature type="compositionally biased region" description="Polar residues" evidence="6">
    <location>
        <begin position="23"/>
        <end position="34"/>
    </location>
</feature>
<evidence type="ECO:0000256" key="4">
    <source>
        <dbReference type="ARBA" id="ARBA00022777"/>
    </source>
</evidence>
<keyword evidence="1" id="KW-0723">Serine/threonine-protein kinase</keyword>
<dbReference type="Pfam" id="PF02816">
    <property type="entry name" value="Alpha_kinase"/>
    <property type="match status" value="1"/>
</dbReference>
<feature type="region of interest" description="Disordered" evidence="6">
    <location>
        <begin position="1"/>
        <end position="34"/>
    </location>
</feature>
<dbReference type="SMART" id="SM00811">
    <property type="entry name" value="Alpha_kinase"/>
    <property type="match status" value="1"/>
</dbReference>
<keyword evidence="8" id="KW-0648">Protein biosynthesis</keyword>
<evidence type="ECO:0000256" key="2">
    <source>
        <dbReference type="ARBA" id="ARBA00022679"/>
    </source>
</evidence>
<dbReference type="GO" id="GO:1903013">
    <property type="term" value="P:response to differentiation-inducing factor 1"/>
    <property type="evidence" value="ECO:0007669"/>
    <property type="project" value="TreeGrafter"/>
</dbReference>
<keyword evidence="3" id="KW-0547">Nucleotide-binding</keyword>
<dbReference type="GO" id="GO:0004674">
    <property type="term" value="F:protein serine/threonine kinase activity"/>
    <property type="evidence" value="ECO:0007669"/>
    <property type="project" value="UniProtKB-KW"/>
</dbReference>
<keyword evidence="8" id="KW-0251">Elongation factor</keyword>
<evidence type="ECO:0000256" key="6">
    <source>
        <dbReference type="SAM" id="MobiDB-lite"/>
    </source>
</evidence>
<evidence type="ECO:0000256" key="1">
    <source>
        <dbReference type="ARBA" id="ARBA00022527"/>
    </source>
</evidence>
<accession>A0A6A7FU59</accession>
<organism evidence="8">
    <name type="scientific">Hirondellea gigas</name>
    <dbReference type="NCBI Taxonomy" id="1518452"/>
    <lineage>
        <taxon>Eukaryota</taxon>
        <taxon>Metazoa</taxon>
        <taxon>Ecdysozoa</taxon>
        <taxon>Arthropoda</taxon>
        <taxon>Crustacea</taxon>
        <taxon>Multicrustacea</taxon>
        <taxon>Malacostraca</taxon>
        <taxon>Eumalacostraca</taxon>
        <taxon>Peracarida</taxon>
        <taxon>Amphipoda</taxon>
        <taxon>Amphilochidea</taxon>
        <taxon>Lysianassida</taxon>
        <taxon>Lysianassidira</taxon>
        <taxon>Lysianassoidea</taxon>
        <taxon>Lysianassidae</taxon>
        <taxon>Hirondellea</taxon>
    </lineage>
</organism>
<dbReference type="InterPro" id="IPR051852">
    <property type="entry name" value="Alpha-type_PK"/>
</dbReference>
<evidence type="ECO:0000256" key="3">
    <source>
        <dbReference type="ARBA" id="ARBA00022741"/>
    </source>
</evidence>
<keyword evidence="4 8" id="KW-0418">Kinase</keyword>
<dbReference type="PROSITE" id="PS51158">
    <property type="entry name" value="ALPHA_KINASE"/>
    <property type="match status" value="1"/>
</dbReference>
<keyword evidence="5" id="KW-0067">ATP-binding</keyword>
<dbReference type="PANTHER" id="PTHR45992">
    <property type="entry name" value="EUKARYOTIC ELONGATION FACTOR 2 KINASE-RELATED"/>
    <property type="match status" value="1"/>
</dbReference>
<feature type="domain" description="Alpha-type protein kinase" evidence="7">
    <location>
        <begin position="173"/>
        <end position="389"/>
    </location>
</feature>
<dbReference type="Gene3D" id="3.20.200.10">
    <property type="entry name" value="MHCK/EF2 kinase"/>
    <property type="match status" value="1"/>
</dbReference>
<name>A0A6A7FU59_9CRUS</name>
<keyword evidence="2" id="KW-0808">Transferase</keyword>
<dbReference type="AlphaFoldDB" id="A0A6A7FU59"/>
<dbReference type="SUPFAM" id="SSF56112">
    <property type="entry name" value="Protein kinase-like (PK-like)"/>
    <property type="match status" value="1"/>
</dbReference>
<evidence type="ECO:0000256" key="5">
    <source>
        <dbReference type="ARBA" id="ARBA00022840"/>
    </source>
</evidence>
<dbReference type="GO" id="GO:0003746">
    <property type="term" value="F:translation elongation factor activity"/>
    <property type="evidence" value="ECO:0007669"/>
    <property type="project" value="UniProtKB-KW"/>
</dbReference>
<sequence length="464" mass="52811">MYRSLSADLEGAPPPKKNDSQLKSRTFSPSGQPPIQLSALSNEIQERRTLLRNLKTGEKCSSLSPNQCASTCFPIGQQHARKVNRCLEKLKNLTQLRKMEMITEVDFLDRKRQLLDELTGISTSSKKTDVSPAKIEEKCVFFQSPEMYIAVVEPNQPPPDFSTIASENAIKHVFNSESGTWSNTKIVVKMTKKPFDRGTLRLAYYMCECDVSENEDQIDQWDNVCAGRILVAKISIDPFEEKDSYFHDVAMQAFAQQSADMYNQYDPPKPVAFIRSWVLQLVDRNRDVFCGVEEFIDGSYRKHNNNYGFVDDDERSTPQAFSHFTYEVSQRKLLICDIQGVNDLYTDPQMHSLDGCGFGKGNMGRKGIEKFLATHRCNAICRYLKLAAVNAKPDFSGTRPSSRLMSYRQVDVLTSVSDAFQNPMQAVDPLPPLKKKVNRRQHEQPKLVSHRRFLGRSRLCCSIL</sequence>
<proteinExistence type="evidence at transcript level"/>
<dbReference type="Gene3D" id="3.30.200.20">
    <property type="entry name" value="Phosphorylase Kinase, domain 1"/>
    <property type="match status" value="1"/>
</dbReference>
<dbReference type="EMBL" id="IACT01002278">
    <property type="protein sequence ID" value="LAC21565.1"/>
    <property type="molecule type" value="mRNA"/>
</dbReference>
<dbReference type="FunFam" id="3.20.200.10:FF:000002">
    <property type="entry name" value="Eukaryotic elongation factor 2 kinase"/>
    <property type="match status" value="1"/>
</dbReference>
<dbReference type="InterPro" id="IPR011009">
    <property type="entry name" value="Kinase-like_dom_sf"/>
</dbReference>
<dbReference type="PANTHER" id="PTHR45992:SF2">
    <property type="entry name" value="EUKARYOTIC ELONGATION FACTOR 2 KINASE"/>
    <property type="match status" value="1"/>
</dbReference>
<reference evidence="8" key="1">
    <citation type="submission" date="2017-11" db="EMBL/GenBank/DDBJ databases">
        <title>The sensing device of the deep-sea amphipod.</title>
        <authorList>
            <person name="Kobayashi H."/>
            <person name="Nagahama T."/>
            <person name="Arai W."/>
            <person name="Sasagawa Y."/>
            <person name="Umeda M."/>
            <person name="Hayashi T."/>
            <person name="Nikaido I."/>
            <person name="Watanabe H."/>
            <person name="Oguri K."/>
            <person name="Kitazato H."/>
            <person name="Fujioka K."/>
            <person name="Kido Y."/>
            <person name="Takami H."/>
        </authorList>
    </citation>
    <scope>NUCLEOTIDE SEQUENCE</scope>
    <source>
        <tissue evidence="8">Whole body</tissue>
    </source>
</reference>
<protein>
    <submittedName>
        <fullName evidence="8">Eukaryotic elongation factor-2 kinase</fullName>
    </submittedName>
</protein>